<evidence type="ECO:0000256" key="6">
    <source>
        <dbReference type="ARBA" id="ARBA00022729"/>
    </source>
</evidence>
<evidence type="ECO:0000256" key="8">
    <source>
        <dbReference type="ARBA" id="ARBA00022989"/>
    </source>
</evidence>
<dbReference type="InterPro" id="IPR058545">
    <property type="entry name" value="Beta-prop_EMC1_1st"/>
</dbReference>
<evidence type="ECO:0000313" key="14">
    <source>
        <dbReference type="Proteomes" id="UP001152795"/>
    </source>
</evidence>
<gene>
    <name evidence="13" type="ORF">PACLA_8A057538</name>
</gene>
<evidence type="ECO:0000256" key="4">
    <source>
        <dbReference type="ARBA" id="ARBA00020824"/>
    </source>
</evidence>
<evidence type="ECO:0000256" key="3">
    <source>
        <dbReference type="ARBA" id="ARBA00011276"/>
    </source>
</evidence>
<evidence type="ECO:0000313" key="13">
    <source>
        <dbReference type="EMBL" id="CAB3994086.1"/>
    </source>
</evidence>
<keyword evidence="8" id="KW-1133">Transmembrane helix</keyword>
<evidence type="ECO:0000256" key="9">
    <source>
        <dbReference type="ARBA" id="ARBA00023136"/>
    </source>
</evidence>
<keyword evidence="9" id="KW-0472">Membrane</keyword>
<comment type="caution">
    <text evidence="13">The sequence shown here is derived from an EMBL/GenBank/DDBJ whole genome shotgun (WGS) entry which is preliminary data.</text>
</comment>
<protein>
    <recommendedName>
        <fullName evidence="4">ER membrane protein complex subunit 1</fullName>
    </recommendedName>
</protein>
<dbReference type="OrthoDB" id="28092at2759"/>
<feature type="domain" description="EMC1 first beta-propeller" evidence="12">
    <location>
        <begin position="29"/>
        <end position="429"/>
    </location>
</feature>
<dbReference type="PANTHER" id="PTHR21573:SF0">
    <property type="entry name" value="ER MEMBRANE PROTEIN COMPLEX SUBUNIT 1"/>
    <property type="match status" value="1"/>
</dbReference>
<dbReference type="Pfam" id="PF25293">
    <property type="entry name" value="Beta-prop_EMC1_N"/>
    <property type="match status" value="1"/>
</dbReference>
<dbReference type="InterPro" id="IPR015943">
    <property type="entry name" value="WD40/YVTN_repeat-like_dom_sf"/>
</dbReference>
<dbReference type="Gene3D" id="2.130.10.10">
    <property type="entry name" value="YVTN repeat-like/Quinoprotein amine dehydrogenase"/>
    <property type="match status" value="1"/>
</dbReference>
<sequence length="981" mass="111595">MAAVYLQFMRLILLYLFLSILLFSLTYCLYEDQIGLFDWRKSFVGKLNYVHFDGSAANNKRIIVSSEENVLAAMNSRTGNLIWRRVLERSNNTIDKLLHFSDNMISLSGRGKFLRCWDPANGNIIWENTLGIDDSLEEKASLARGLKSVYALVSDKHSENIFVIAGNNIRAFSIASGKEIWSKEENRDLFGLMFHVDNLYTVGSENDKIFMQQLNIKTGNEENSHAVLAPWLFHKETSCVFISNVVVCADPVEKIVHTLQLRSEGISLQSTPISSLSSLDVRNIDKLTLYLPHSLSITQSQREFVLKLNDKHSMLLKLDKESSILLLKEYNEEMLFHTSSIGGDVLLMTAVLSGSSMELKCYNIDTMSEVEDMRQTLSFHEHHGKPVNIYTHFFLRKDNTIGFRVLTTFEDYSVILSQHTGRVFWTREESLAAITAVEMVELPVSPQQANFEALQREFGYHHDGKVFSMFSQRIQAQFQQFQAFVASLNIERDENRGDNEDEKNGEELTRDQFDLRKIIVVITASGKLFGLDTIDGSIIWQRFIPDMAAFVPNGKSLLYMQRSVAHFPLAPQCVVVGRSRSGQGSVLFTFNPSTGKSIDPDTPHGVRLPYNILQTTLLPYHDDKFSKLLLVVDTSLNVHIFPNNEKATSIIKARSKSIFIHIAGKTELKGYVVSAESEQLRLEDVWKVQLSPSEHIIDQTVFKRLGEHVHSPGRVLGDRRVLYKYLNPNLMAVVTRSPSDSKPAVHIFLIDSVTGNIVHHCRHRNAQGPLQVVHSENWIIYNYYNTKARRHELAVLELYEGYQERNSTAFSSLDPPISPMILQQSYIFPFNVDSMTTTITNAGITKKTLLIGVSLGYVYSLPKMFLDPRRNLTDSPKLREEGLMPYIPELPLITTSFINYNQTVSNIEGIYTSPAGLESTCLVFTYGLDLYFTRVTPSRLFDVLKEDFDYWFISVTLIILAMVTLVSARLASVKVLRQIWR</sequence>
<dbReference type="GO" id="GO:0072546">
    <property type="term" value="C:EMC complex"/>
    <property type="evidence" value="ECO:0007669"/>
    <property type="project" value="InterPro"/>
</dbReference>
<dbReference type="SUPFAM" id="SSF50998">
    <property type="entry name" value="Quinoprotein alcohol dehydrogenase-like"/>
    <property type="match status" value="1"/>
</dbReference>
<evidence type="ECO:0000256" key="1">
    <source>
        <dbReference type="ARBA" id="ARBA00004115"/>
    </source>
</evidence>
<name>A0A6S7GVT7_PARCT</name>
<comment type="similarity">
    <text evidence="2">Belongs to the EMC1 family.</text>
</comment>
<organism evidence="13 14">
    <name type="scientific">Paramuricea clavata</name>
    <name type="common">Red gorgonian</name>
    <name type="synonym">Violescent sea-whip</name>
    <dbReference type="NCBI Taxonomy" id="317549"/>
    <lineage>
        <taxon>Eukaryota</taxon>
        <taxon>Metazoa</taxon>
        <taxon>Cnidaria</taxon>
        <taxon>Anthozoa</taxon>
        <taxon>Octocorallia</taxon>
        <taxon>Malacalcyonacea</taxon>
        <taxon>Plexauridae</taxon>
        <taxon>Paramuricea</taxon>
    </lineage>
</organism>
<dbReference type="Proteomes" id="UP001152795">
    <property type="component" value="Unassembled WGS sequence"/>
</dbReference>
<comment type="subcellular location">
    <subcellularLocation>
        <location evidence="1">Endoplasmic reticulum membrane</location>
        <topology evidence="1">Single-pass type I membrane protein</topology>
    </subcellularLocation>
</comment>
<reference evidence="13" key="1">
    <citation type="submission" date="2020-04" db="EMBL/GenBank/DDBJ databases">
        <authorList>
            <person name="Alioto T."/>
            <person name="Alioto T."/>
            <person name="Gomez Garrido J."/>
        </authorList>
    </citation>
    <scope>NUCLEOTIDE SEQUENCE</scope>
    <source>
        <strain evidence="13">A484AB</strain>
    </source>
</reference>
<dbReference type="InterPro" id="IPR011047">
    <property type="entry name" value="Quinoprotein_ADH-like_sf"/>
</dbReference>
<evidence type="ECO:0000259" key="11">
    <source>
        <dbReference type="Pfam" id="PF07774"/>
    </source>
</evidence>
<dbReference type="InterPro" id="IPR011678">
    <property type="entry name" value="EMC1_C"/>
</dbReference>
<dbReference type="PANTHER" id="PTHR21573">
    <property type="entry name" value="ER MEMBRANE PROTEIN COMPLEX SUBUNIT 1"/>
    <property type="match status" value="1"/>
</dbReference>
<comment type="subunit">
    <text evidence="3">Component of the ER membrane protein complex (EMC).</text>
</comment>
<accession>A0A6S7GVT7</accession>
<proteinExistence type="inferred from homology"/>
<dbReference type="AlphaFoldDB" id="A0A6S7GVT7"/>
<evidence type="ECO:0000256" key="10">
    <source>
        <dbReference type="ARBA" id="ARBA00023180"/>
    </source>
</evidence>
<dbReference type="GO" id="GO:0034975">
    <property type="term" value="P:protein folding in endoplasmic reticulum"/>
    <property type="evidence" value="ECO:0007669"/>
    <property type="project" value="TreeGrafter"/>
</dbReference>
<evidence type="ECO:0000256" key="5">
    <source>
        <dbReference type="ARBA" id="ARBA00022692"/>
    </source>
</evidence>
<dbReference type="InterPro" id="IPR026895">
    <property type="entry name" value="EMC1"/>
</dbReference>
<dbReference type="Pfam" id="PF07774">
    <property type="entry name" value="EMC1_C"/>
    <property type="match status" value="1"/>
</dbReference>
<evidence type="ECO:0000256" key="2">
    <source>
        <dbReference type="ARBA" id="ARBA00007904"/>
    </source>
</evidence>
<keyword evidence="7" id="KW-0256">Endoplasmic reticulum</keyword>
<evidence type="ECO:0000259" key="12">
    <source>
        <dbReference type="Pfam" id="PF25293"/>
    </source>
</evidence>
<keyword evidence="5" id="KW-0812">Transmembrane</keyword>
<keyword evidence="6" id="KW-0732">Signal</keyword>
<evidence type="ECO:0000256" key="7">
    <source>
        <dbReference type="ARBA" id="ARBA00022824"/>
    </source>
</evidence>
<feature type="domain" description="ER membrane protein complex subunit 1 C-terminal" evidence="11">
    <location>
        <begin position="775"/>
        <end position="980"/>
    </location>
</feature>
<dbReference type="EMBL" id="CACRXK020002388">
    <property type="protein sequence ID" value="CAB3994086.1"/>
    <property type="molecule type" value="Genomic_DNA"/>
</dbReference>
<keyword evidence="10" id="KW-0325">Glycoprotein</keyword>
<keyword evidence="14" id="KW-1185">Reference proteome</keyword>